<proteinExistence type="predicted"/>
<accession>A0A0E9Q300</accession>
<reference evidence="1" key="1">
    <citation type="submission" date="2014-11" db="EMBL/GenBank/DDBJ databases">
        <authorList>
            <person name="Amaro Gonzalez C."/>
        </authorList>
    </citation>
    <scope>NUCLEOTIDE SEQUENCE</scope>
</reference>
<evidence type="ECO:0000313" key="1">
    <source>
        <dbReference type="EMBL" id="JAH10493.1"/>
    </source>
</evidence>
<reference evidence="1" key="2">
    <citation type="journal article" date="2015" name="Fish Shellfish Immunol.">
        <title>Early steps in the European eel (Anguilla anguilla)-Vibrio vulnificus interaction in the gills: Role of the RtxA13 toxin.</title>
        <authorList>
            <person name="Callol A."/>
            <person name="Pajuelo D."/>
            <person name="Ebbesson L."/>
            <person name="Teles M."/>
            <person name="MacKenzie S."/>
            <person name="Amaro C."/>
        </authorList>
    </citation>
    <scope>NUCLEOTIDE SEQUENCE</scope>
</reference>
<sequence length="48" mass="5279">MASVTTGLLFYMTAGKATVSTNTTHLCLCLKRQRTLLDTSPDMLNPDF</sequence>
<organism evidence="1">
    <name type="scientific">Anguilla anguilla</name>
    <name type="common">European freshwater eel</name>
    <name type="synonym">Muraena anguilla</name>
    <dbReference type="NCBI Taxonomy" id="7936"/>
    <lineage>
        <taxon>Eukaryota</taxon>
        <taxon>Metazoa</taxon>
        <taxon>Chordata</taxon>
        <taxon>Craniata</taxon>
        <taxon>Vertebrata</taxon>
        <taxon>Euteleostomi</taxon>
        <taxon>Actinopterygii</taxon>
        <taxon>Neopterygii</taxon>
        <taxon>Teleostei</taxon>
        <taxon>Anguilliformes</taxon>
        <taxon>Anguillidae</taxon>
        <taxon>Anguilla</taxon>
    </lineage>
</organism>
<dbReference type="AlphaFoldDB" id="A0A0E9Q300"/>
<dbReference type="EMBL" id="GBXM01098084">
    <property type="protein sequence ID" value="JAH10493.1"/>
    <property type="molecule type" value="Transcribed_RNA"/>
</dbReference>
<name>A0A0E9Q300_ANGAN</name>
<protein>
    <submittedName>
        <fullName evidence="1">Uncharacterized protein</fullName>
    </submittedName>
</protein>